<gene>
    <name evidence="1" type="ORF">L2E82_05349</name>
</gene>
<dbReference type="Proteomes" id="UP001055811">
    <property type="component" value="Linkage Group LG01"/>
</dbReference>
<sequence>MWVSHLPVGVSANQFSEKASSHSSSTLTHLPPPPLPPLPPSFFLVCKPLGLNSATGWCRATRERRIQSQHDQMNGTTNRLDLVQVEKSGYGYEEGQCQGSDDDDLILDLAGVQLGYLQARSVVYVHNILIQKPKTENEATRVVWPPWMFQPSSIYFLKDASLQRGFTEVDCIMIENFQSWKERWASCVNPESDFTQKILRLQEECSICYKKAISSVFMHALNVTYFARLAQGIETLTDFAEHLAAFVDIVKPTRAGSSIGVTVAYGVADFLTKGIDDKVIVEIFLGGGREFTAIVLDVDFIQIKFYKLLVSMSEEAISKVKTLSDVEGLCVSFAGSHGSSDPTLDVKEFLKEEAYTAEEIEKITGKSLNLIFADSASSLDVIKAAKHYKLFRLSGA</sequence>
<name>A0ACB9H6Q7_CICIN</name>
<accession>A0ACB9H6Q7</accession>
<keyword evidence="2" id="KW-1185">Reference proteome</keyword>
<comment type="caution">
    <text evidence="1">The sequence shown here is derived from an EMBL/GenBank/DDBJ whole genome shotgun (WGS) entry which is preliminary data.</text>
</comment>
<evidence type="ECO:0000313" key="2">
    <source>
        <dbReference type="Proteomes" id="UP001055811"/>
    </source>
</evidence>
<protein>
    <submittedName>
        <fullName evidence="1">Uncharacterized protein</fullName>
    </submittedName>
</protein>
<proteinExistence type="predicted"/>
<reference evidence="2" key="1">
    <citation type="journal article" date="2022" name="Mol. Ecol. Resour.">
        <title>The genomes of chicory, endive, great burdock and yacon provide insights into Asteraceae palaeo-polyploidization history and plant inulin production.</title>
        <authorList>
            <person name="Fan W."/>
            <person name="Wang S."/>
            <person name="Wang H."/>
            <person name="Wang A."/>
            <person name="Jiang F."/>
            <person name="Liu H."/>
            <person name="Zhao H."/>
            <person name="Xu D."/>
            <person name="Zhang Y."/>
        </authorList>
    </citation>
    <scope>NUCLEOTIDE SEQUENCE [LARGE SCALE GENOMIC DNA]</scope>
    <source>
        <strain evidence="2">cv. Punajuju</strain>
    </source>
</reference>
<organism evidence="1 2">
    <name type="scientific">Cichorium intybus</name>
    <name type="common">Chicory</name>
    <dbReference type="NCBI Taxonomy" id="13427"/>
    <lineage>
        <taxon>Eukaryota</taxon>
        <taxon>Viridiplantae</taxon>
        <taxon>Streptophyta</taxon>
        <taxon>Embryophyta</taxon>
        <taxon>Tracheophyta</taxon>
        <taxon>Spermatophyta</taxon>
        <taxon>Magnoliopsida</taxon>
        <taxon>eudicotyledons</taxon>
        <taxon>Gunneridae</taxon>
        <taxon>Pentapetalae</taxon>
        <taxon>asterids</taxon>
        <taxon>campanulids</taxon>
        <taxon>Asterales</taxon>
        <taxon>Asteraceae</taxon>
        <taxon>Cichorioideae</taxon>
        <taxon>Cichorieae</taxon>
        <taxon>Cichoriinae</taxon>
        <taxon>Cichorium</taxon>
    </lineage>
</organism>
<evidence type="ECO:0000313" key="1">
    <source>
        <dbReference type="EMBL" id="KAI3791543.1"/>
    </source>
</evidence>
<reference evidence="1 2" key="2">
    <citation type="journal article" date="2022" name="Mol. Ecol. Resour.">
        <title>The genomes of chicory, endive, great burdock and yacon provide insights into Asteraceae paleo-polyploidization history and plant inulin production.</title>
        <authorList>
            <person name="Fan W."/>
            <person name="Wang S."/>
            <person name="Wang H."/>
            <person name="Wang A."/>
            <person name="Jiang F."/>
            <person name="Liu H."/>
            <person name="Zhao H."/>
            <person name="Xu D."/>
            <person name="Zhang Y."/>
        </authorList>
    </citation>
    <scope>NUCLEOTIDE SEQUENCE [LARGE SCALE GENOMIC DNA]</scope>
    <source>
        <strain evidence="2">cv. Punajuju</strain>
        <tissue evidence="1">Leaves</tissue>
    </source>
</reference>
<dbReference type="EMBL" id="CM042009">
    <property type="protein sequence ID" value="KAI3791543.1"/>
    <property type="molecule type" value="Genomic_DNA"/>
</dbReference>